<dbReference type="STRING" id="1123029.SAMN02745172_03648"/>
<feature type="transmembrane region" description="Helical" evidence="11">
    <location>
        <begin position="286"/>
        <end position="304"/>
    </location>
</feature>
<feature type="transmembrane region" description="Helical" evidence="11">
    <location>
        <begin position="264"/>
        <end position="281"/>
    </location>
</feature>
<dbReference type="CDD" id="cd06579">
    <property type="entry name" value="TM_PBP1_transp_AraH_like"/>
    <property type="match status" value="1"/>
</dbReference>
<evidence type="ECO:0000256" key="5">
    <source>
        <dbReference type="ARBA" id="ARBA00022519"/>
    </source>
</evidence>
<dbReference type="GO" id="GO:0005886">
    <property type="term" value="C:plasma membrane"/>
    <property type="evidence" value="ECO:0007669"/>
    <property type="project" value="UniProtKB-SubCell"/>
</dbReference>
<keyword evidence="7 11" id="KW-1133">Transmembrane helix</keyword>
<evidence type="ECO:0000313" key="13">
    <source>
        <dbReference type="Proteomes" id="UP000186406"/>
    </source>
</evidence>
<reference evidence="12 13" key="1">
    <citation type="submission" date="2016-12" db="EMBL/GenBank/DDBJ databases">
        <authorList>
            <person name="Song W.-J."/>
            <person name="Kurnit D.M."/>
        </authorList>
    </citation>
    <scope>NUCLEOTIDE SEQUENCE [LARGE SCALE GENOMIC DNA]</scope>
    <source>
        <strain evidence="12 13">DSM 19599</strain>
    </source>
</reference>
<dbReference type="PANTHER" id="PTHR32196">
    <property type="entry name" value="ABC TRANSPORTER PERMEASE PROTEIN YPHD-RELATED-RELATED"/>
    <property type="match status" value="1"/>
</dbReference>
<evidence type="ECO:0000256" key="8">
    <source>
        <dbReference type="ARBA" id="ARBA00023136"/>
    </source>
</evidence>
<keyword evidence="6 11" id="KW-0812">Transmembrane</keyword>
<keyword evidence="8 11" id="KW-0472">Membrane</keyword>
<evidence type="ECO:0000256" key="11">
    <source>
        <dbReference type="SAM" id="Phobius"/>
    </source>
</evidence>
<dbReference type="AlphaFoldDB" id="A0A1M7ZQQ8"/>
<dbReference type="OrthoDB" id="8418345at2"/>
<evidence type="ECO:0000256" key="1">
    <source>
        <dbReference type="ARBA" id="ARBA00004651"/>
    </source>
</evidence>
<comment type="subcellular location">
    <subcellularLocation>
        <location evidence="1">Cell membrane</location>
        <topology evidence="1">Multi-pass membrane protein</topology>
    </subcellularLocation>
</comment>
<feature type="transmembrane region" description="Helical" evidence="11">
    <location>
        <begin position="62"/>
        <end position="81"/>
    </location>
</feature>
<proteinExistence type="predicted"/>
<organism evidence="12 13">
    <name type="scientific">Pseudoxanthobacter soli DSM 19599</name>
    <dbReference type="NCBI Taxonomy" id="1123029"/>
    <lineage>
        <taxon>Bacteria</taxon>
        <taxon>Pseudomonadati</taxon>
        <taxon>Pseudomonadota</taxon>
        <taxon>Alphaproteobacteria</taxon>
        <taxon>Hyphomicrobiales</taxon>
        <taxon>Segnochrobactraceae</taxon>
        <taxon>Pseudoxanthobacter</taxon>
    </lineage>
</organism>
<feature type="transmembrane region" description="Helical" evidence="11">
    <location>
        <begin position="112"/>
        <end position="135"/>
    </location>
</feature>
<dbReference type="InterPro" id="IPR001851">
    <property type="entry name" value="ABC_transp_permease"/>
</dbReference>
<protein>
    <recommendedName>
        <fullName evidence="10">Autoinducer 2 import system permease protein LsrD</fullName>
    </recommendedName>
</protein>
<keyword evidence="13" id="KW-1185">Reference proteome</keyword>
<dbReference type="Pfam" id="PF02653">
    <property type="entry name" value="BPD_transp_2"/>
    <property type="match status" value="1"/>
</dbReference>
<comment type="function">
    <text evidence="9">Part of the ABC transporter complex LsrABCD involved in autoinducer 2 (AI-2) import. Probably responsible for the translocation of the substrate across the membrane.</text>
</comment>
<evidence type="ECO:0000313" key="12">
    <source>
        <dbReference type="EMBL" id="SHO66986.1"/>
    </source>
</evidence>
<feature type="transmembrane region" description="Helical" evidence="11">
    <location>
        <begin position="232"/>
        <end position="252"/>
    </location>
</feature>
<feature type="transmembrane region" description="Helical" evidence="11">
    <location>
        <begin position="142"/>
        <end position="160"/>
    </location>
</feature>
<keyword evidence="4" id="KW-1003">Cell membrane</keyword>
<feature type="transmembrane region" description="Helical" evidence="11">
    <location>
        <begin position="180"/>
        <end position="200"/>
    </location>
</feature>
<evidence type="ECO:0000256" key="7">
    <source>
        <dbReference type="ARBA" id="ARBA00022989"/>
    </source>
</evidence>
<dbReference type="PANTHER" id="PTHR32196:SF71">
    <property type="entry name" value="AUTOINDUCER 2 IMPORT SYSTEM PERMEASE PROTEIN LSRD"/>
    <property type="match status" value="1"/>
</dbReference>
<feature type="transmembrane region" description="Helical" evidence="11">
    <location>
        <begin position="31"/>
        <end position="50"/>
    </location>
</feature>
<evidence type="ECO:0000256" key="9">
    <source>
        <dbReference type="ARBA" id="ARBA00025439"/>
    </source>
</evidence>
<sequence>MTVMNENPISESRFVQATDTRRSARIGAETISTITVAILCVVLLLGARFISPSLGSWSQVETVLVLGSFLVVLSFGQGLVILSGGLDLSMPAVVTLGGILATNWVGATDPGAWYLLPVVLLVCGAVGFLSAAGIVWLRVPPFIMTLAMSIIVASVLLGYTNGTPRGSAPDAALALMKGHLFGLPTPVLFLVAFVIFGWLFQSRSIFGRYLYAIGTNVEAARIAGAPVTAMRILPYVVSAISAGFVGIMLVGYSNGATLRMGDSYLLPSIAAVVIGGSSILGGRGTFLGTVGGAILLTTLGTIISAIGLEFGLRTIIEGAIVLVALLLLREELFQKLGSLWR</sequence>
<evidence type="ECO:0000256" key="2">
    <source>
        <dbReference type="ARBA" id="ARBA00011262"/>
    </source>
</evidence>
<keyword evidence="3" id="KW-0813">Transport</keyword>
<evidence type="ECO:0000256" key="4">
    <source>
        <dbReference type="ARBA" id="ARBA00022475"/>
    </source>
</evidence>
<accession>A0A1M7ZQQ8</accession>
<feature type="transmembrane region" description="Helical" evidence="11">
    <location>
        <begin position="88"/>
        <end position="106"/>
    </location>
</feature>
<dbReference type="GO" id="GO:0022857">
    <property type="term" value="F:transmembrane transporter activity"/>
    <property type="evidence" value="ECO:0007669"/>
    <property type="project" value="InterPro"/>
</dbReference>
<evidence type="ECO:0000256" key="3">
    <source>
        <dbReference type="ARBA" id="ARBA00022448"/>
    </source>
</evidence>
<evidence type="ECO:0000256" key="10">
    <source>
        <dbReference type="ARBA" id="ARBA00039381"/>
    </source>
</evidence>
<dbReference type="Proteomes" id="UP000186406">
    <property type="component" value="Unassembled WGS sequence"/>
</dbReference>
<evidence type="ECO:0000256" key="6">
    <source>
        <dbReference type="ARBA" id="ARBA00022692"/>
    </source>
</evidence>
<comment type="subunit">
    <text evidence="2">The complex is composed of two ATP-binding proteins (LsrA), two transmembrane proteins (LsrC and LsrD) and a solute-binding protein (LsrB).</text>
</comment>
<keyword evidence="5" id="KW-0997">Cell inner membrane</keyword>
<gene>
    <name evidence="12" type="ORF">SAMN02745172_03648</name>
</gene>
<name>A0A1M7ZQQ8_9HYPH</name>
<dbReference type="EMBL" id="FRXO01000009">
    <property type="protein sequence ID" value="SHO66986.1"/>
    <property type="molecule type" value="Genomic_DNA"/>
</dbReference>